<gene>
    <name evidence="1" type="ORF">BH720_18100</name>
</gene>
<organism evidence="1">
    <name type="scientific">Desertifilum tharense IPPAS B-1220</name>
    <dbReference type="NCBI Taxonomy" id="1781255"/>
    <lineage>
        <taxon>Bacteria</taxon>
        <taxon>Bacillati</taxon>
        <taxon>Cyanobacteriota</taxon>
        <taxon>Cyanophyceae</taxon>
        <taxon>Desertifilales</taxon>
        <taxon>Desertifilaceae</taxon>
        <taxon>Desertifilum</taxon>
    </lineage>
</organism>
<evidence type="ECO:0008006" key="2">
    <source>
        <dbReference type="Google" id="ProtNLM"/>
    </source>
</evidence>
<protein>
    <recommendedName>
        <fullName evidence="2">DUF416 family protein</fullName>
    </recommendedName>
</protein>
<dbReference type="RefSeq" id="WP_069968630.1">
    <property type="nucleotide sequence ID" value="NZ_CM124774.1"/>
</dbReference>
<accession>A0A1E5QGN1</accession>
<reference evidence="1" key="1">
    <citation type="submission" date="2016-09" db="EMBL/GenBank/DDBJ databases">
        <title>Draft genome of thermotolerant cyanobacterium Desertifilum sp. strain IPPAS B-1220.</title>
        <authorList>
            <person name="Sinetova M.A."/>
            <person name="Bolakhan K."/>
            <person name="Zayadan B.K."/>
            <person name="Mironov K.S."/>
            <person name="Ustinova V."/>
            <person name="Kupriyanova E.V."/>
            <person name="Sidorov R.A."/>
            <person name="Skrypnik A.N."/>
            <person name="Gogoleva N.E."/>
            <person name="Gogolev Y.V."/>
            <person name="Los D.A."/>
        </authorList>
    </citation>
    <scope>NUCLEOTIDE SEQUENCE [LARGE SCALE GENOMIC DNA]</scope>
    <source>
        <strain evidence="1">IPPAS B-1220</strain>
    </source>
</reference>
<name>A0A1E5QGN1_9CYAN</name>
<dbReference type="EMBL" id="MJGC01000079">
    <property type="protein sequence ID" value="OEJ73744.1"/>
    <property type="molecule type" value="Genomic_DNA"/>
</dbReference>
<dbReference type="InterPro" id="IPR007338">
    <property type="entry name" value="DUF416"/>
</dbReference>
<dbReference type="InterPro" id="IPR023381">
    <property type="entry name" value="YP001051499.1-like_dom_sf"/>
</dbReference>
<sequence>MPLHLSFEYEKRAELVKELEIISPLHRLAFAASICERMLPNYSALARETKSDPFVLRKALDEVWQILQGKAVDAKIINRLIDECECARPEEGDPWFYLYEGSMAVVTTCYVLEACLDPTPQSIARVAERAEVNQGTLERSLYGDPN</sequence>
<comment type="caution">
    <text evidence="1">The sequence shown here is derived from an EMBL/GenBank/DDBJ whole genome shotgun (WGS) entry which is preliminary data.</text>
</comment>
<dbReference type="OrthoDB" id="9204516at2"/>
<dbReference type="Gene3D" id="1.20.1590.10">
    <property type="entry name" value="YP_001051499.1 domain like"/>
    <property type="match status" value="1"/>
</dbReference>
<proteinExistence type="predicted"/>
<dbReference type="Pfam" id="PF04222">
    <property type="entry name" value="DUF416"/>
    <property type="match status" value="1"/>
</dbReference>
<dbReference type="AlphaFoldDB" id="A0A1E5QGN1"/>
<evidence type="ECO:0000313" key="1">
    <source>
        <dbReference type="EMBL" id="OEJ73744.1"/>
    </source>
</evidence>